<comment type="subcellular location">
    <subcellularLocation>
        <location evidence="10">Cell membrane</location>
        <topology evidence="10">Peripheral membrane protein</topology>
        <orientation evidence="10">Cytoplasmic side</orientation>
    </subcellularLocation>
    <subcellularLocation>
        <location evidence="10">Cytoplasm</location>
    </subcellularLocation>
    <subcellularLocation>
        <location evidence="1">Membrane</location>
        <topology evidence="1">Peripheral membrane protein</topology>
    </subcellularLocation>
    <text evidence="10">Distribution is 50-50.</text>
</comment>
<keyword evidence="9 10" id="KW-0472">Membrane</keyword>
<dbReference type="CDD" id="cd17928">
    <property type="entry name" value="DEXDc_SecA"/>
    <property type="match status" value="1"/>
</dbReference>
<evidence type="ECO:0000256" key="6">
    <source>
        <dbReference type="ARBA" id="ARBA00022927"/>
    </source>
</evidence>
<dbReference type="Pfam" id="PF21090">
    <property type="entry name" value="P-loop_SecA"/>
    <property type="match status" value="1"/>
</dbReference>
<dbReference type="FunFam" id="3.90.1440.10:FF:000003">
    <property type="entry name" value="Preprotein translocase SecA subunit"/>
    <property type="match status" value="1"/>
</dbReference>
<keyword evidence="3 10" id="KW-0813">Transport</keyword>
<dbReference type="Pfam" id="PF01043">
    <property type="entry name" value="SecA_PP_bind"/>
    <property type="match status" value="1"/>
</dbReference>
<dbReference type="Gene3D" id="1.10.3060.10">
    <property type="entry name" value="Helical scaffold and wing domains of SecA"/>
    <property type="match status" value="1"/>
</dbReference>
<dbReference type="InterPro" id="IPR027417">
    <property type="entry name" value="P-loop_NTPase"/>
</dbReference>
<dbReference type="GO" id="GO:0006605">
    <property type="term" value="P:protein targeting"/>
    <property type="evidence" value="ECO:0007669"/>
    <property type="project" value="UniProtKB-UniRule"/>
</dbReference>
<keyword evidence="8 10" id="KW-0811">Translocation</keyword>
<dbReference type="SUPFAM" id="SSF81886">
    <property type="entry name" value="Helical scaffold and wing domains of SecA"/>
    <property type="match status" value="1"/>
</dbReference>
<dbReference type="CDD" id="cd18803">
    <property type="entry name" value="SF2_C_secA"/>
    <property type="match status" value="1"/>
</dbReference>
<feature type="domain" description="SecA family profile" evidence="13">
    <location>
        <begin position="200"/>
        <end position="879"/>
    </location>
</feature>
<name>A0A9Y1MXH9_9RHOD</name>
<dbReference type="NCBIfam" id="TIGR00963">
    <property type="entry name" value="secA"/>
    <property type="match status" value="1"/>
</dbReference>
<evidence type="ECO:0000259" key="12">
    <source>
        <dbReference type="PROSITE" id="PS51192"/>
    </source>
</evidence>
<dbReference type="InterPro" id="IPR014001">
    <property type="entry name" value="Helicase_ATP-bd"/>
</dbReference>
<dbReference type="InterPro" id="IPR014018">
    <property type="entry name" value="SecA_motor_DEAD"/>
</dbReference>
<evidence type="ECO:0000256" key="10">
    <source>
        <dbReference type="HAMAP-Rule" id="MF_01382"/>
    </source>
</evidence>
<dbReference type="SUPFAM" id="SSF81767">
    <property type="entry name" value="Pre-protein crosslinking domain of SecA"/>
    <property type="match status" value="1"/>
</dbReference>
<dbReference type="SMART" id="SM00958">
    <property type="entry name" value="SecA_PP_bind"/>
    <property type="match status" value="1"/>
</dbReference>
<feature type="binding site" evidence="10">
    <location>
        <position position="284"/>
    </location>
    <ligand>
        <name>ATP</name>
        <dbReference type="ChEBI" id="CHEBI:30616"/>
    </ligand>
</feature>
<dbReference type="Pfam" id="PF01947">
    <property type="entry name" value="Rv2949c-like"/>
    <property type="match status" value="1"/>
</dbReference>
<dbReference type="PROSITE" id="PS51192">
    <property type="entry name" value="HELICASE_ATP_BIND_1"/>
    <property type="match status" value="1"/>
</dbReference>
<dbReference type="InterPro" id="IPR036670">
    <property type="entry name" value="SecA_X-link_sf"/>
</dbReference>
<dbReference type="PANTHER" id="PTHR30612:SF0">
    <property type="entry name" value="CHLOROPLAST PROTEIN-TRANSPORTING ATPASE"/>
    <property type="match status" value="1"/>
</dbReference>
<evidence type="ECO:0000256" key="2">
    <source>
        <dbReference type="ARBA" id="ARBA00007650"/>
    </source>
</evidence>
<gene>
    <name evidence="10 14" type="primary">secA</name>
    <name evidence="14" type="ORF">GRSY_067</name>
</gene>
<dbReference type="PROSITE" id="PS51196">
    <property type="entry name" value="SECA_MOTOR_DEAD"/>
    <property type="match status" value="1"/>
</dbReference>
<dbReference type="InterPro" id="IPR020937">
    <property type="entry name" value="SecA_CS"/>
</dbReference>
<dbReference type="GO" id="GO:0005886">
    <property type="term" value="C:plasma membrane"/>
    <property type="evidence" value="ECO:0007669"/>
    <property type="project" value="UniProtKB-SubCell"/>
</dbReference>
<evidence type="ECO:0000256" key="4">
    <source>
        <dbReference type="ARBA" id="ARBA00022741"/>
    </source>
</evidence>
<dbReference type="EMBL" id="OP616812">
    <property type="protein sequence ID" value="WDA99072.1"/>
    <property type="molecule type" value="Genomic_DNA"/>
</dbReference>
<dbReference type="SMART" id="SM00957">
    <property type="entry name" value="SecA_DEAD"/>
    <property type="match status" value="1"/>
</dbReference>
<sequence>MVRFMNYFKDRKHLLNQRHEISKIHQIIGSSNGYLTRHLELTLQESLYLRVFCTSLKLFHALPENFFYLSSVSNKFLLQREIYIQTRFQVKLIYAVSWFPNQNFKLSINKPSTSLGWNLSQNPNDFKSSIKKIQFIRWHNLYNSAEEISYPNSFLTSKNCILLRNNQIFCILQEVLLFDLLDRCIRQEKFQVYIDTKKVMSLAKYISTQTNRFKLQEYDATVKKINSYEKRMSELSDDDLFFKSSEFRSRFCKGETLNSILPEAFAVTKEAAWRTLNIKPFDVQLAGGIILHSGKIAEMQTGEGKTLVASLPAYLNAITGNGVHIVTVNDYLARRDAESIGKIFKFLGLRVGLIQQGMSNETRKDNYNSDVIYVTNSELGFDYLRDNMATSLEEIVQNSFFYCIIDEVDSILIDEARTPLVISGPVKASTEYYIKATKLSSFLKRNNHYEVEEKSNNIILTENGITICEQALNTKDIYDPSNPWAHYIYNALKAKELYLRDVHYIVKNNEVILVDEFTGRIMEERRWSDGLHQAVEAKEDVSIQEETQTLASITYQNLFLLYPKLSGMTGTAKTEENEFEKIYKLEVTPVPTNRPMIRKDFSDLIYRTEHEKWKAIAKECSDMFHLERPVLVGTTSVEKSELLAALLSSYKIPYNILNAKPENIEREAKIIAQAGGKSTITIATNMAGRGTDILLGGNLNYTIKAQLNKLFTSISGDKKLHRDIDKYIEIEFSKLCDTRKSIIKDYINNLLQLENYVLEKVPEKLAIVTDSILDKKENLDSSLITLRDLYQFLKEIYEPLFQKENQAVIESGGLHVIGTERHDSRRIDNQLRGRSGRQGDPGSSRFFLSLQDHLIRIFGGEQISNLMETLQLDENVPIESNLLSRSLNSAQKKVENHSYDLRKQLFEYDEVLNSQRQAIYLERRRILQSQNLKSWILSYAKTVIEEITDIDYRKHPHINHNHYNLLKRTQDVIGIPSYLFLQGNDELSIASFKSSLYKQLCISYNIKELQLTQTKKGVVEQIERYFLLKQIDNHWKDHLQQMGFLREYIGWRGYAQKDPLIEYKNEAHNLFLGMAVAIRHNVVYYLFRSRPLDRNKDVVY</sequence>
<feature type="domain" description="Helicase ATP-binding" evidence="12">
    <location>
        <begin position="286"/>
        <end position="444"/>
    </location>
</feature>
<dbReference type="FunFam" id="3.40.50.300:FF:000429">
    <property type="entry name" value="Preprotein translocase subunit SecA"/>
    <property type="match status" value="1"/>
</dbReference>
<dbReference type="InterPro" id="IPR036266">
    <property type="entry name" value="SecA_Wing/Scaffold_sf"/>
</dbReference>
<keyword evidence="4 10" id="KW-0547">Nucleotide-binding</keyword>
<comment type="catalytic activity">
    <reaction evidence="10">
        <text>ATP + H2O + cellular proteinSide 1 = ADP + phosphate + cellular proteinSide 2.</text>
        <dbReference type="EC" id="7.4.2.8"/>
    </reaction>
</comment>
<dbReference type="GO" id="GO:0065002">
    <property type="term" value="P:intracellular protein transmembrane transport"/>
    <property type="evidence" value="ECO:0007669"/>
    <property type="project" value="UniProtKB-UniRule"/>
</dbReference>
<keyword evidence="10" id="KW-1003">Cell membrane</keyword>
<dbReference type="InterPro" id="IPR000185">
    <property type="entry name" value="SecA"/>
</dbReference>
<evidence type="ECO:0000256" key="8">
    <source>
        <dbReference type="ARBA" id="ARBA00023010"/>
    </source>
</evidence>
<comment type="similarity">
    <text evidence="2 10 11">Belongs to the SecA family.</text>
</comment>
<evidence type="ECO:0000256" key="1">
    <source>
        <dbReference type="ARBA" id="ARBA00004170"/>
    </source>
</evidence>
<dbReference type="InterPro" id="IPR011116">
    <property type="entry name" value="SecA_Wing/Scaffold"/>
</dbReference>
<keyword evidence="10" id="KW-0963">Cytoplasm</keyword>
<proteinExistence type="inferred from homology"/>
<dbReference type="Pfam" id="PF07517">
    <property type="entry name" value="SecA_DEAD"/>
    <property type="match status" value="1"/>
</dbReference>
<dbReference type="GO" id="GO:0005737">
    <property type="term" value="C:cytoplasm"/>
    <property type="evidence" value="ECO:0007669"/>
    <property type="project" value="UniProtKB-SubCell"/>
</dbReference>
<dbReference type="PRINTS" id="PR00906">
    <property type="entry name" value="SECA"/>
</dbReference>
<comment type="function">
    <text evidence="10">Part of the Sec protein translocase complex. Interacts with the SecYEG preprotein conducting channel. Has a central role in coupling the hydrolysis of ATP to the transfer of proteins into and across the cell membrane, serving as an ATP-driven molecular motor driving the stepwise translocation of polypeptide chains across the membrane.</text>
</comment>
<keyword evidence="5 10" id="KW-0067">ATP-binding</keyword>
<feature type="binding site" evidence="10">
    <location>
        <position position="692"/>
    </location>
    <ligand>
        <name>ATP</name>
        <dbReference type="ChEBI" id="CHEBI:30616"/>
    </ligand>
</feature>
<feature type="binding site" evidence="10">
    <location>
        <begin position="302"/>
        <end position="306"/>
    </location>
    <ligand>
        <name>ATP</name>
        <dbReference type="ChEBI" id="CHEBI:30616"/>
    </ligand>
</feature>
<geneLocation type="plastid" evidence="14"/>
<dbReference type="SUPFAM" id="SSF64288">
    <property type="entry name" value="Chorismate lyase-like"/>
    <property type="match status" value="1"/>
</dbReference>
<accession>A0A9Y1MXH9</accession>
<dbReference type="PANTHER" id="PTHR30612">
    <property type="entry name" value="SECA INNER MEMBRANE COMPONENT OF SEC PROTEIN SECRETION SYSTEM"/>
    <property type="match status" value="1"/>
</dbReference>
<dbReference type="Gene3D" id="3.40.1410.10">
    <property type="entry name" value="Chorismate lyase-like"/>
    <property type="match status" value="1"/>
</dbReference>
<dbReference type="InterPro" id="IPR011130">
    <property type="entry name" value="SecA_preprotein_X-link_dom"/>
</dbReference>
<dbReference type="Gene3D" id="3.40.50.300">
    <property type="entry name" value="P-loop containing nucleotide triphosphate hydrolases"/>
    <property type="match status" value="2"/>
</dbReference>
<dbReference type="Pfam" id="PF07516">
    <property type="entry name" value="SecA_SW"/>
    <property type="match status" value="1"/>
</dbReference>
<evidence type="ECO:0000256" key="3">
    <source>
        <dbReference type="ARBA" id="ARBA00022448"/>
    </source>
</evidence>
<dbReference type="PROSITE" id="PS01312">
    <property type="entry name" value="SECA"/>
    <property type="match status" value="1"/>
</dbReference>
<dbReference type="EC" id="7.4.2.8" evidence="10"/>
<dbReference type="HAMAP" id="MF_01382">
    <property type="entry name" value="SecA"/>
    <property type="match status" value="1"/>
</dbReference>
<dbReference type="GO" id="GO:0008564">
    <property type="term" value="F:protein-exporting ATPase activity"/>
    <property type="evidence" value="ECO:0007669"/>
    <property type="project" value="UniProtKB-EC"/>
</dbReference>
<comment type="subunit">
    <text evidence="10">Monomer and homodimer. Part of the essential Sec protein translocation apparatus which comprises SecA, SecYEG and auxiliary proteins SecDF. Other proteins may also be involved.</text>
</comment>
<keyword evidence="14" id="KW-0934">Plastid</keyword>
<dbReference type="InterPro" id="IPR011115">
    <property type="entry name" value="SecA_DEAD"/>
</dbReference>
<dbReference type="InterPro" id="IPR002800">
    <property type="entry name" value="Rv2949c-like"/>
</dbReference>
<organism evidence="14">
    <name type="scientific">Gronococcus sybilensis</name>
    <dbReference type="NCBI Taxonomy" id="3028029"/>
    <lineage>
        <taxon>Eukaryota</taxon>
        <taxon>Rhodophyta</taxon>
        <taxon>Bangiophyceae</taxon>
        <taxon>Cavernulicolales</taxon>
        <taxon>Cavernulicolaceae</taxon>
        <taxon>Gronococcus</taxon>
    </lineage>
</organism>
<dbReference type="InterPro" id="IPR028978">
    <property type="entry name" value="Chorismate_lyase_/UTRA_dom_sf"/>
</dbReference>
<evidence type="ECO:0000259" key="13">
    <source>
        <dbReference type="PROSITE" id="PS51196"/>
    </source>
</evidence>
<protein>
    <recommendedName>
        <fullName evidence="10 11">Protein translocase subunit SecA</fullName>
        <ecNumber evidence="10">7.4.2.8</ecNumber>
    </recommendedName>
</protein>
<evidence type="ECO:0000256" key="5">
    <source>
        <dbReference type="ARBA" id="ARBA00022840"/>
    </source>
</evidence>
<dbReference type="SUPFAM" id="SSF52540">
    <property type="entry name" value="P-loop containing nucleoside triphosphate hydrolases"/>
    <property type="match status" value="2"/>
</dbReference>
<dbReference type="InterPro" id="IPR044722">
    <property type="entry name" value="SecA_SF2_C"/>
</dbReference>
<dbReference type="GO" id="GO:0017038">
    <property type="term" value="P:protein import"/>
    <property type="evidence" value="ECO:0007669"/>
    <property type="project" value="InterPro"/>
</dbReference>
<evidence type="ECO:0000256" key="11">
    <source>
        <dbReference type="RuleBase" id="RU003874"/>
    </source>
</evidence>
<keyword evidence="7 10" id="KW-1278">Translocase</keyword>
<keyword evidence="6 10" id="KW-0653">Protein transport</keyword>
<reference evidence="14" key="1">
    <citation type="journal article" date="2023" name="J. Phycol.">
        <title>Revised classification of the Cyanidiophyceae based on plastid genome data with descriptions of the Cavernulicolales ord. nov. and Galdieriales ord. nov. (Rhodophyta).</title>
        <authorList>
            <person name="Park S.I."/>
            <person name="Cho C.H."/>
            <person name="Ciniglia C."/>
            <person name="Huang T.Y."/>
            <person name="Liu S.L."/>
            <person name="Bustamante D.E."/>
            <person name="Calderon M.S."/>
            <person name="Mansilla A."/>
            <person name="McDermott T."/>
            <person name="Andersen R.A."/>
            <person name="Yoon H.S."/>
        </authorList>
    </citation>
    <scope>NUCLEOTIDE SEQUENCE</scope>
</reference>
<evidence type="ECO:0000256" key="7">
    <source>
        <dbReference type="ARBA" id="ARBA00022967"/>
    </source>
</evidence>
<dbReference type="GO" id="GO:0005524">
    <property type="term" value="F:ATP binding"/>
    <property type="evidence" value="ECO:0007669"/>
    <property type="project" value="UniProtKB-UniRule"/>
</dbReference>
<dbReference type="Gene3D" id="3.90.1440.10">
    <property type="entry name" value="SecA, preprotein cross-linking domain"/>
    <property type="match status" value="1"/>
</dbReference>
<evidence type="ECO:0000313" key="14">
    <source>
        <dbReference type="EMBL" id="WDA99072.1"/>
    </source>
</evidence>
<dbReference type="AlphaFoldDB" id="A0A9Y1MXH9"/>
<evidence type="ECO:0000256" key="9">
    <source>
        <dbReference type="ARBA" id="ARBA00023136"/>
    </source>
</evidence>